<evidence type="ECO:0000256" key="1">
    <source>
        <dbReference type="ARBA" id="ARBA00022679"/>
    </source>
</evidence>
<dbReference type="PANTHER" id="PTHR46401">
    <property type="entry name" value="GLYCOSYLTRANSFERASE WBBK-RELATED"/>
    <property type="match status" value="1"/>
</dbReference>
<keyword evidence="1" id="KW-0808">Transferase</keyword>
<name>A0A8D5ZK18_9CREN</name>
<protein>
    <recommendedName>
        <fullName evidence="2">Glycosyl transferase family 1 domain-containing protein</fullName>
    </recommendedName>
</protein>
<accession>A0A8D5ZK18</accession>
<keyword evidence="4" id="KW-1185">Reference proteome</keyword>
<dbReference type="Proteomes" id="UP000825123">
    <property type="component" value="Chromosome"/>
</dbReference>
<dbReference type="InterPro" id="IPR001296">
    <property type="entry name" value="Glyco_trans_1"/>
</dbReference>
<organism evidence="3 4">
    <name type="scientific">Stygiolobus caldivivus</name>
    <dbReference type="NCBI Taxonomy" id="2824673"/>
    <lineage>
        <taxon>Archaea</taxon>
        <taxon>Thermoproteota</taxon>
        <taxon>Thermoprotei</taxon>
        <taxon>Sulfolobales</taxon>
        <taxon>Sulfolobaceae</taxon>
        <taxon>Stygiolobus</taxon>
    </lineage>
</organism>
<dbReference type="AlphaFoldDB" id="A0A8D5ZK18"/>
<dbReference type="RefSeq" id="WP_221287601.1">
    <property type="nucleotide sequence ID" value="NZ_AP024597.1"/>
</dbReference>
<dbReference type="GeneID" id="66163948"/>
<dbReference type="PANTHER" id="PTHR46401:SF2">
    <property type="entry name" value="GLYCOSYLTRANSFERASE WBBK-RELATED"/>
    <property type="match status" value="1"/>
</dbReference>
<dbReference type="EMBL" id="AP024597">
    <property type="protein sequence ID" value="BCU70920.1"/>
    <property type="molecule type" value="Genomic_DNA"/>
</dbReference>
<dbReference type="Gene3D" id="3.40.50.2000">
    <property type="entry name" value="Glycogen Phosphorylase B"/>
    <property type="match status" value="2"/>
</dbReference>
<evidence type="ECO:0000313" key="3">
    <source>
        <dbReference type="EMBL" id="BCU70920.1"/>
    </source>
</evidence>
<dbReference type="GO" id="GO:0016757">
    <property type="term" value="F:glycosyltransferase activity"/>
    <property type="evidence" value="ECO:0007669"/>
    <property type="project" value="InterPro"/>
</dbReference>
<sequence length="379" mass="43573">MIRILYVSIGEPTLSGATTIITEIIKRSKAFGISFGILELLGKKDRSITDVYPQLASNIEMHKIIRIPFSTRNIIGKSYRYLLRNVYVRYLVNKYLKEYDFVIGFWTSKTINILYLEPFLKFPLYKFWLNLIRKTNPIEGTIWFLNTYFSYRRARKNKMNICLGKVLMEKVYNEFGLECKPLEPPAGIDLDLINKSEPLGEFSFDAINVARQGFMKGTPDTIYVMKELKKYGYNSFAIVGPADNGFDIEKYIADTEGIKYFGKVEDKSYLYSIMKSSKIMVYPSYVDSFGIVVAEALANGIPVVAYDIPAIKYYYGDCKAVKLVKTGDKESLLKATLEFLSSYKEYRDVALECAKKYSWDSTVYSFSSIVKSFKEGNRL</sequence>
<evidence type="ECO:0000259" key="2">
    <source>
        <dbReference type="Pfam" id="PF00534"/>
    </source>
</evidence>
<dbReference type="Pfam" id="PF00534">
    <property type="entry name" value="Glycos_transf_1"/>
    <property type="match status" value="1"/>
</dbReference>
<feature type="domain" description="Glycosyl transferase family 1" evidence="2">
    <location>
        <begin position="204"/>
        <end position="348"/>
    </location>
</feature>
<gene>
    <name evidence="3" type="ORF">KN1_22170</name>
</gene>
<dbReference type="KEGG" id="csty:KN1_22170"/>
<evidence type="ECO:0000313" key="4">
    <source>
        <dbReference type="Proteomes" id="UP000825123"/>
    </source>
</evidence>
<dbReference type="SUPFAM" id="SSF53756">
    <property type="entry name" value="UDP-Glycosyltransferase/glycogen phosphorylase"/>
    <property type="match status" value="1"/>
</dbReference>
<reference evidence="3 4" key="1">
    <citation type="submission" date="2021-04" db="EMBL/GenBank/DDBJ databases">
        <title>Complete genome sequence of Stygiolobus sp. KN-1.</title>
        <authorList>
            <person name="Nakamura K."/>
            <person name="Sakai H."/>
            <person name="Kurosawa N."/>
        </authorList>
    </citation>
    <scope>NUCLEOTIDE SEQUENCE [LARGE SCALE GENOMIC DNA]</scope>
    <source>
        <strain evidence="3 4">KN-1</strain>
    </source>
</reference>
<proteinExistence type="predicted"/>
<dbReference type="CDD" id="cd03801">
    <property type="entry name" value="GT4_PimA-like"/>
    <property type="match status" value="1"/>
</dbReference>